<protein>
    <submittedName>
        <fullName evidence="3">Predicted kinase, aminoglycoside phosphotransferase (APT) family</fullName>
    </submittedName>
</protein>
<dbReference type="OrthoDB" id="350437at2157"/>
<dbReference type="AlphaFoldDB" id="A0A1H6G4R6"/>
<keyword evidence="3" id="KW-0418">Kinase</keyword>
<dbReference type="SUPFAM" id="SSF56112">
    <property type="entry name" value="Protein kinase-like (PK-like)"/>
    <property type="match status" value="1"/>
</dbReference>
<dbReference type="PANTHER" id="PTHR47829:SF1">
    <property type="entry name" value="HAD FAMILY PHOSPHATASE"/>
    <property type="match status" value="1"/>
</dbReference>
<dbReference type="EMBL" id="FNWL01000006">
    <property type="protein sequence ID" value="SEH18076.1"/>
    <property type="molecule type" value="Genomic_DNA"/>
</dbReference>
<dbReference type="InterPro" id="IPR002575">
    <property type="entry name" value="Aminoglycoside_PTrfase"/>
</dbReference>
<evidence type="ECO:0000259" key="2">
    <source>
        <dbReference type="Pfam" id="PF01636"/>
    </source>
</evidence>
<accession>A0A1H6G4R6</accession>
<evidence type="ECO:0000313" key="3">
    <source>
        <dbReference type="EMBL" id="SEH18076.1"/>
    </source>
</evidence>
<dbReference type="CDD" id="cd05154">
    <property type="entry name" value="ACAD10_11_N-like"/>
    <property type="match status" value="1"/>
</dbReference>
<dbReference type="GO" id="GO:0016301">
    <property type="term" value="F:kinase activity"/>
    <property type="evidence" value="ECO:0007669"/>
    <property type="project" value="UniProtKB-KW"/>
</dbReference>
<keyword evidence="1" id="KW-0472">Membrane</keyword>
<organism evidence="3 4">
    <name type="scientific">Natronorubrum sediminis</name>
    <dbReference type="NCBI Taxonomy" id="640943"/>
    <lineage>
        <taxon>Archaea</taxon>
        <taxon>Methanobacteriati</taxon>
        <taxon>Methanobacteriota</taxon>
        <taxon>Stenosarchaea group</taxon>
        <taxon>Halobacteria</taxon>
        <taxon>Halobacteriales</taxon>
        <taxon>Natrialbaceae</taxon>
        <taxon>Natronorubrum</taxon>
    </lineage>
</organism>
<dbReference type="Gene3D" id="3.30.200.20">
    <property type="entry name" value="Phosphorylase Kinase, domain 1"/>
    <property type="match status" value="1"/>
</dbReference>
<feature type="domain" description="Aminoglycoside phosphotransferase" evidence="2">
    <location>
        <begin position="36"/>
        <end position="262"/>
    </location>
</feature>
<dbReference type="Proteomes" id="UP000199112">
    <property type="component" value="Unassembled WGS sequence"/>
</dbReference>
<dbReference type="Gene3D" id="3.90.1200.10">
    <property type="match status" value="1"/>
</dbReference>
<proteinExistence type="predicted"/>
<reference evidence="4" key="1">
    <citation type="submission" date="2016-10" db="EMBL/GenBank/DDBJ databases">
        <authorList>
            <person name="Varghese N."/>
            <person name="Submissions S."/>
        </authorList>
    </citation>
    <scope>NUCLEOTIDE SEQUENCE [LARGE SCALE GENOMIC DNA]</scope>
    <source>
        <strain evidence="4">CGMCC 1.8981</strain>
    </source>
</reference>
<sequence length="351" mass="40359">MAENESYLDRLVDEDALTAYLEREFGDARGVTVHYHDEGHSNETLFIEWGEQELVMRRPPAGETAETAHDVLREYRVIDALADTNVPVPTPVVACDDTSVIGGEFYLMERLEGDVVRDREPARFATPEQRRLVGETLIDTLAEIHSLDYESLGLENLGRPEGYTERQVERWGKQFEWAYETTESEREVPHIDELGTWLEANVPEDYEHTLVHGDYKLDNVMLAPGTPPEINAVLDWEMGTLGDPSADIGWMLCYWDRDPLIEDLMPTFIDREGYPTKEELIDRYEERSGLEFTNRRFYVALGLYMLIAVCEMFYARYLSGNSNDDLYPKMGAVVPEISRRAKEIIDGERDI</sequence>
<gene>
    <name evidence="3" type="ORF">SAMN04487967_3602</name>
</gene>
<dbReference type="InterPro" id="IPR011009">
    <property type="entry name" value="Kinase-like_dom_sf"/>
</dbReference>
<dbReference type="InterPro" id="IPR052898">
    <property type="entry name" value="ACAD10-like"/>
</dbReference>
<evidence type="ECO:0000256" key="1">
    <source>
        <dbReference type="SAM" id="Phobius"/>
    </source>
</evidence>
<keyword evidence="1" id="KW-0812">Transmembrane</keyword>
<keyword evidence="1" id="KW-1133">Transmembrane helix</keyword>
<evidence type="ECO:0000313" key="4">
    <source>
        <dbReference type="Proteomes" id="UP000199112"/>
    </source>
</evidence>
<keyword evidence="4" id="KW-1185">Reference proteome</keyword>
<keyword evidence="3" id="KW-0808">Transferase</keyword>
<feature type="transmembrane region" description="Helical" evidence="1">
    <location>
        <begin position="297"/>
        <end position="317"/>
    </location>
</feature>
<dbReference type="Pfam" id="PF01636">
    <property type="entry name" value="APH"/>
    <property type="match status" value="1"/>
</dbReference>
<dbReference type="RefSeq" id="WP_090508336.1">
    <property type="nucleotide sequence ID" value="NZ_FNWL01000006.1"/>
</dbReference>
<dbReference type="PANTHER" id="PTHR47829">
    <property type="entry name" value="HYDROLASE, PUTATIVE (AFU_ORTHOLOGUE AFUA_1G12880)-RELATED"/>
    <property type="match status" value="1"/>
</dbReference>
<name>A0A1H6G4R6_9EURY</name>
<dbReference type="InterPro" id="IPR041726">
    <property type="entry name" value="ACAD10_11_N"/>
</dbReference>